<dbReference type="Proteomes" id="UP000608154">
    <property type="component" value="Unassembled WGS sequence"/>
</dbReference>
<dbReference type="SMART" id="SM01008">
    <property type="entry name" value="Ald_Xan_dh_C"/>
    <property type="match status" value="1"/>
</dbReference>
<dbReference type="Pfam" id="PF02738">
    <property type="entry name" value="MoCoBD_1"/>
    <property type="match status" value="1"/>
</dbReference>
<dbReference type="Gene3D" id="3.90.1170.50">
    <property type="entry name" value="Aldehyde oxidase/xanthine dehydrogenase, a/b hammerhead"/>
    <property type="match status" value="1"/>
</dbReference>
<comment type="caution">
    <text evidence="4">The sequence shown here is derived from an EMBL/GenBank/DDBJ whole genome shotgun (WGS) entry which is preliminary data.</text>
</comment>
<reference evidence="4" key="1">
    <citation type="journal article" date="2014" name="Int. J. Syst. Evol. Microbiol.">
        <title>Complete genome sequence of Corynebacterium casei LMG S-19264T (=DSM 44701T), isolated from a smear-ripened cheese.</title>
        <authorList>
            <consortium name="US DOE Joint Genome Institute (JGI-PGF)"/>
            <person name="Walter F."/>
            <person name="Albersmeier A."/>
            <person name="Kalinowski J."/>
            <person name="Ruckert C."/>
        </authorList>
    </citation>
    <scope>NUCLEOTIDE SEQUENCE</scope>
    <source>
        <strain evidence="4">CGMCC 1.15095</strain>
    </source>
</reference>
<keyword evidence="5" id="KW-1185">Reference proteome</keyword>
<feature type="domain" description="Aldehyde oxidase/xanthine dehydrogenase a/b hammerhead" evidence="3">
    <location>
        <begin position="27"/>
        <end position="142"/>
    </location>
</feature>
<dbReference type="InterPro" id="IPR036856">
    <property type="entry name" value="Ald_Oxase/Xan_DH_a/b_sf"/>
</dbReference>
<dbReference type="Pfam" id="PF01315">
    <property type="entry name" value="Ald_Xan_dh_C"/>
    <property type="match status" value="1"/>
</dbReference>
<dbReference type="Pfam" id="PF20256">
    <property type="entry name" value="MoCoBD_2"/>
    <property type="match status" value="1"/>
</dbReference>
<keyword evidence="2" id="KW-0560">Oxidoreductase</keyword>
<dbReference type="InterPro" id="IPR037165">
    <property type="entry name" value="AldOxase/xan_DH_Mopterin-bd_sf"/>
</dbReference>
<evidence type="ECO:0000313" key="5">
    <source>
        <dbReference type="Proteomes" id="UP000608154"/>
    </source>
</evidence>
<organism evidence="4 5">
    <name type="scientific">Novosphingobium endophyticum</name>
    <dbReference type="NCBI Taxonomy" id="1955250"/>
    <lineage>
        <taxon>Bacteria</taxon>
        <taxon>Pseudomonadati</taxon>
        <taxon>Pseudomonadota</taxon>
        <taxon>Alphaproteobacteria</taxon>
        <taxon>Sphingomonadales</taxon>
        <taxon>Sphingomonadaceae</taxon>
        <taxon>Novosphingobium</taxon>
    </lineage>
</organism>
<evidence type="ECO:0000256" key="2">
    <source>
        <dbReference type="ARBA" id="ARBA00023002"/>
    </source>
</evidence>
<dbReference type="InterPro" id="IPR000674">
    <property type="entry name" value="Ald_Oxase/Xan_DH_a/b"/>
</dbReference>
<dbReference type="InterPro" id="IPR008274">
    <property type="entry name" value="AldOxase/xan_DH_MoCoBD1"/>
</dbReference>
<accession>A0A916X2T3</accession>
<dbReference type="GO" id="GO:0016491">
    <property type="term" value="F:oxidoreductase activity"/>
    <property type="evidence" value="ECO:0007669"/>
    <property type="project" value="UniProtKB-KW"/>
</dbReference>
<dbReference type="RefSeq" id="WP_188767344.1">
    <property type="nucleotide sequence ID" value="NZ_BMHK01000001.1"/>
</dbReference>
<proteinExistence type="predicted"/>
<reference evidence="4" key="2">
    <citation type="submission" date="2020-09" db="EMBL/GenBank/DDBJ databases">
        <authorList>
            <person name="Sun Q."/>
            <person name="Zhou Y."/>
        </authorList>
    </citation>
    <scope>NUCLEOTIDE SEQUENCE</scope>
    <source>
        <strain evidence="4">CGMCC 1.15095</strain>
    </source>
</reference>
<evidence type="ECO:0000313" key="4">
    <source>
        <dbReference type="EMBL" id="GGB87423.1"/>
    </source>
</evidence>
<sequence length="756" mass="79663">MHAPETMKPFRHIGTRPVRPDGVDKVTGKALYGPDFKAPGMLWGAILRSPHPHARIVSIDTREAERLAGVKAVATGRDFPTLESLVMHVGEGASDIVDVAHNCLALDKVLYEGHAVAAVAATSPEIARDALALIEVEYDVLPFVLGLEEALAQDAPLLHDNMFTKGVKPRPDKPSNASMRVEMGAGDIEAGLAGAAVTVEGRYTMEPVHQGYIEPHACVASWNGDGQAQIWCSSQGHFSVRSLTASVLAIPQSDIRVMPLEIGGGFGGKTTIYLEPVAMILSRKSGRPVRLAMSREEVFRASGPAPGAIIDVRIGADADGRLVAADVEFKYHSGAYPAVDAGAGVSSAIGHYRIANTRVVGTEVLCNRPAAKAYRAPGAPQVNFAVESALDELAARLGMDPLELRLKNAAKPGDPQTSGLPWGKIGWIECLEAAKAHPHWSSPLGPNQGRGIAGGYWGNYGGPSTVNLSVAEDGTFTVATGSPDIGGSRASMAIMAAEVLDVPYEQVRCVVADTASIGVSMVTGGSRTTFATGMATVEAAGEVRHLLCQRAARIWGASPEQVQWRSGEVVCLSGDKQGETMSVADIASRSFHSGGPIAAVSALSARGWLPGFGFHICDVEVDPETGHVAVVRYTAIQDVGRAIHADYVEGQIQGGVAQGIGWALNETYIYNEEGRLDNPGFLDYRMPVASDMPMIEAVMVEVPNPDHPFGVKGVGEVPIVPPLAAVANAIKAATGKRLNSLPMSPERVYAALHPEG</sequence>
<dbReference type="EMBL" id="BMHK01000001">
    <property type="protein sequence ID" value="GGB87423.1"/>
    <property type="molecule type" value="Genomic_DNA"/>
</dbReference>
<dbReference type="SUPFAM" id="SSF56003">
    <property type="entry name" value="Molybdenum cofactor-binding domain"/>
    <property type="match status" value="1"/>
</dbReference>
<name>A0A916X2T3_9SPHN</name>
<dbReference type="InterPro" id="IPR016208">
    <property type="entry name" value="Ald_Oxase/xanthine_DH-like"/>
</dbReference>
<protein>
    <submittedName>
        <fullName evidence="4">Oxidoreductase</fullName>
    </submittedName>
</protein>
<gene>
    <name evidence="4" type="ORF">GCM10011494_02220</name>
</gene>
<dbReference type="InterPro" id="IPR046867">
    <property type="entry name" value="AldOxase/xan_DH_MoCoBD2"/>
</dbReference>
<keyword evidence="1" id="KW-0500">Molybdenum</keyword>
<dbReference type="Gene3D" id="3.30.365.10">
    <property type="entry name" value="Aldehyde oxidase/xanthine dehydrogenase, molybdopterin binding domain"/>
    <property type="match status" value="4"/>
</dbReference>
<dbReference type="AlphaFoldDB" id="A0A916X2T3"/>
<dbReference type="PANTHER" id="PTHR11908:SF132">
    <property type="entry name" value="ALDEHYDE OXIDASE 1-RELATED"/>
    <property type="match status" value="1"/>
</dbReference>
<dbReference type="GO" id="GO:0005506">
    <property type="term" value="F:iron ion binding"/>
    <property type="evidence" value="ECO:0007669"/>
    <property type="project" value="InterPro"/>
</dbReference>
<evidence type="ECO:0000259" key="3">
    <source>
        <dbReference type="SMART" id="SM01008"/>
    </source>
</evidence>
<dbReference type="PANTHER" id="PTHR11908">
    <property type="entry name" value="XANTHINE DEHYDROGENASE"/>
    <property type="match status" value="1"/>
</dbReference>
<dbReference type="SUPFAM" id="SSF54665">
    <property type="entry name" value="CO dehydrogenase molybdoprotein N-domain-like"/>
    <property type="match status" value="1"/>
</dbReference>
<evidence type="ECO:0000256" key="1">
    <source>
        <dbReference type="ARBA" id="ARBA00022505"/>
    </source>
</evidence>